<dbReference type="GO" id="GO:0042773">
    <property type="term" value="P:ATP synthesis coupled electron transport"/>
    <property type="evidence" value="ECO:0007669"/>
    <property type="project" value="InterPro"/>
</dbReference>
<dbReference type="InterPro" id="IPR001750">
    <property type="entry name" value="ND/Mrp_TM"/>
</dbReference>
<evidence type="ECO:0000256" key="3">
    <source>
        <dbReference type="ARBA" id="ARBA00022692"/>
    </source>
</evidence>
<sequence>MILAWMIIILMAGGLICWLLARWNKEVVKWVALLAVLLDLILACSIWWQHGGVPTSGANAWLIDYKAAWVPTYGISFHMAADGLSLVMLLLTYFLGTLSVLCSWNEVKGRIGFYYFNLLFTLTGISGVFVALDLFLFYFFWEVMLVPMFFLIAIWGDSNRRYAAYKFFIFTQAGGLLMLISILALYFIASAQNGAFSFDYTDLLGTTMQASTARWIMLGFLLAFVIKLPMVPFHNWLPDAHSEAPTAGSLILAGLLLKTGAYGIIRFVLPLFPQVTADVAWWAMLLGVVGIIYGALLAFAQTDIKRLIAYTSVSHMGFVLVGIFAFREMAMQGVVMQMVTHGISTGALFVLAGMLKERLHTRDIGRMGGLWTSMPAMGGVAMLFTMASLGLPFLGNFIAEFLILMGSFGSNVVITVLATLGLVFSALYSLRLLQKVFLGQPSSHISLPDLSMREMLIMASLTIAIVLLGLYPQPVMNLVSPVIKGMEKSVSFEMNNHQSVISIP</sequence>
<dbReference type="NCBIfam" id="TIGR01972">
    <property type="entry name" value="NDH_I_M"/>
    <property type="match status" value="1"/>
</dbReference>
<gene>
    <name evidence="9" type="primary">nuoM</name>
    <name evidence="9" type="ORF">OCK74_03195</name>
</gene>
<reference evidence="9" key="1">
    <citation type="submission" date="2022-09" db="EMBL/GenBank/DDBJ databases">
        <authorList>
            <person name="Yuan C."/>
            <person name="Ke Z."/>
        </authorList>
    </citation>
    <scope>NUCLEOTIDE SEQUENCE</scope>
    <source>
        <strain evidence="9">LB-8</strain>
    </source>
</reference>
<protein>
    <submittedName>
        <fullName evidence="9">NADH-quinone oxidoreductase subunit M</fullName>
        <ecNumber evidence="9">1.6.5.9</ecNumber>
    </submittedName>
</protein>
<feature type="domain" description="NADH:quinone oxidoreductase/Mrp antiporter transmembrane" evidence="8">
    <location>
        <begin position="131"/>
        <end position="423"/>
    </location>
</feature>
<feature type="transmembrane region" description="Helical" evidence="7">
    <location>
        <begin position="411"/>
        <end position="433"/>
    </location>
</feature>
<dbReference type="Pfam" id="PF00361">
    <property type="entry name" value="Proton_antipo_M"/>
    <property type="match status" value="1"/>
</dbReference>
<keyword evidence="3 6" id="KW-0812">Transmembrane</keyword>
<evidence type="ECO:0000256" key="5">
    <source>
        <dbReference type="ARBA" id="ARBA00023136"/>
    </source>
</evidence>
<keyword evidence="10" id="KW-1185">Reference proteome</keyword>
<evidence type="ECO:0000256" key="2">
    <source>
        <dbReference type="ARBA" id="ARBA00009025"/>
    </source>
</evidence>
<evidence type="ECO:0000313" key="10">
    <source>
        <dbReference type="Proteomes" id="UP001155483"/>
    </source>
</evidence>
<keyword evidence="4 7" id="KW-1133">Transmembrane helix</keyword>
<evidence type="ECO:0000259" key="8">
    <source>
        <dbReference type="Pfam" id="PF00361"/>
    </source>
</evidence>
<evidence type="ECO:0000256" key="6">
    <source>
        <dbReference type="RuleBase" id="RU000320"/>
    </source>
</evidence>
<evidence type="ECO:0000256" key="1">
    <source>
        <dbReference type="ARBA" id="ARBA00004127"/>
    </source>
</evidence>
<dbReference type="InterPro" id="IPR010227">
    <property type="entry name" value="NADH_Q_OxRdtase_chainM/4"/>
</dbReference>
<feature type="transmembrane region" description="Helical" evidence="7">
    <location>
        <begin position="247"/>
        <end position="269"/>
    </location>
</feature>
<keyword evidence="9" id="KW-0560">Oxidoreductase</keyword>
<dbReference type="InterPro" id="IPR003918">
    <property type="entry name" value="NADH_UbQ_OxRdtase"/>
</dbReference>
<feature type="transmembrane region" description="Helical" evidence="7">
    <location>
        <begin position="454"/>
        <end position="471"/>
    </location>
</feature>
<feature type="transmembrane region" description="Helical" evidence="7">
    <location>
        <begin position="30"/>
        <end position="48"/>
    </location>
</feature>
<dbReference type="GO" id="GO:0048039">
    <property type="term" value="F:ubiquinone binding"/>
    <property type="evidence" value="ECO:0007669"/>
    <property type="project" value="TreeGrafter"/>
</dbReference>
<comment type="similarity">
    <text evidence="2">Belongs to the complex I subunit 4 family.</text>
</comment>
<feature type="transmembrane region" description="Helical" evidence="7">
    <location>
        <begin position="307"/>
        <end position="326"/>
    </location>
</feature>
<feature type="transmembrane region" description="Helical" evidence="7">
    <location>
        <begin position="83"/>
        <end position="101"/>
    </location>
</feature>
<dbReference type="PANTHER" id="PTHR43507:SF1">
    <property type="entry name" value="NADH-UBIQUINONE OXIDOREDUCTASE CHAIN 4"/>
    <property type="match status" value="1"/>
</dbReference>
<dbReference type="GO" id="GO:0016020">
    <property type="term" value="C:membrane"/>
    <property type="evidence" value="ECO:0007669"/>
    <property type="project" value="UniProtKB-SubCell"/>
</dbReference>
<accession>A0A9X2XTJ5</accession>
<dbReference type="PRINTS" id="PR01437">
    <property type="entry name" value="NUOXDRDTASE4"/>
</dbReference>
<feature type="transmembrane region" description="Helical" evidence="7">
    <location>
        <begin position="208"/>
        <end position="226"/>
    </location>
</feature>
<dbReference type="GO" id="GO:0008137">
    <property type="term" value="F:NADH dehydrogenase (ubiquinone) activity"/>
    <property type="evidence" value="ECO:0007669"/>
    <property type="project" value="InterPro"/>
</dbReference>
<keyword evidence="5 7" id="KW-0472">Membrane</keyword>
<comment type="caution">
    <text evidence="9">The sequence shown here is derived from an EMBL/GenBank/DDBJ whole genome shotgun (WGS) entry which is preliminary data.</text>
</comment>
<feature type="transmembrane region" description="Helical" evidence="7">
    <location>
        <begin position="376"/>
        <end position="399"/>
    </location>
</feature>
<feature type="transmembrane region" description="Helical" evidence="7">
    <location>
        <begin position="281"/>
        <end position="300"/>
    </location>
</feature>
<dbReference type="GO" id="GO:0012505">
    <property type="term" value="C:endomembrane system"/>
    <property type="evidence" value="ECO:0007669"/>
    <property type="project" value="UniProtKB-SubCell"/>
</dbReference>
<evidence type="ECO:0000256" key="7">
    <source>
        <dbReference type="SAM" id="Phobius"/>
    </source>
</evidence>
<dbReference type="EMBL" id="JAOTIF010000001">
    <property type="protein sequence ID" value="MCU7548101.1"/>
    <property type="molecule type" value="Genomic_DNA"/>
</dbReference>
<organism evidence="9 10">
    <name type="scientific">Paraflavisolibacter caeni</name>
    <dbReference type="NCBI Taxonomy" id="2982496"/>
    <lineage>
        <taxon>Bacteria</taxon>
        <taxon>Pseudomonadati</taxon>
        <taxon>Bacteroidota</taxon>
        <taxon>Chitinophagia</taxon>
        <taxon>Chitinophagales</taxon>
        <taxon>Chitinophagaceae</taxon>
        <taxon>Paraflavisolibacter</taxon>
    </lineage>
</organism>
<evidence type="ECO:0000313" key="9">
    <source>
        <dbReference type="EMBL" id="MCU7548101.1"/>
    </source>
</evidence>
<feature type="transmembrane region" description="Helical" evidence="7">
    <location>
        <begin position="338"/>
        <end position="355"/>
    </location>
</feature>
<reference evidence="9" key="2">
    <citation type="submission" date="2023-04" db="EMBL/GenBank/DDBJ databases">
        <title>Paracnuella aquatica gen. nov., sp. nov., a member of the family Chitinophagaceae isolated from a hot spring.</title>
        <authorList>
            <person name="Wang C."/>
        </authorList>
    </citation>
    <scope>NUCLEOTIDE SEQUENCE</scope>
    <source>
        <strain evidence="9">LB-8</strain>
    </source>
</reference>
<dbReference type="RefSeq" id="WP_279295545.1">
    <property type="nucleotide sequence ID" value="NZ_JAOTIF010000001.1"/>
</dbReference>
<name>A0A9X2XTJ5_9BACT</name>
<dbReference type="GO" id="GO:0050136">
    <property type="term" value="F:NADH dehydrogenase (quinone) (non-electrogenic) activity"/>
    <property type="evidence" value="ECO:0007669"/>
    <property type="project" value="UniProtKB-EC"/>
</dbReference>
<dbReference type="Proteomes" id="UP001155483">
    <property type="component" value="Unassembled WGS sequence"/>
</dbReference>
<comment type="subcellular location">
    <subcellularLocation>
        <location evidence="1">Endomembrane system</location>
        <topology evidence="1">Multi-pass membrane protein</topology>
    </subcellularLocation>
    <subcellularLocation>
        <location evidence="6">Membrane</location>
        <topology evidence="6">Multi-pass membrane protein</topology>
    </subcellularLocation>
</comment>
<feature type="transmembrane region" description="Helical" evidence="7">
    <location>
        <begin position="6"/>
        <end position="23"/>
    </location>
</feature>
<dbReference type="PANTHER" id="PTHR43507">
    <property type="entry name" value="NADH-UBIQUINONE OXIDOREDUCTASE CHAIN 4"/>
    <property type="match status" value="1"/>
</dbReference>
<feature type="transmembrane region" description="Helical" evidence="7">
    <location>
        <begin position="113"/>
        <end position="132"/>
    </location>
</feature>
<evidence type="ECO:0000256" key="4">
    <source>
        <dbReference type="ARBA" id="ARBA00022989"/>
    </source>
</evidence>
<dbReference type="EC" id="1.6.5.9" evidence="9"/>
<proteinExistence type="inferred from homology"/>
<dbReference type="GO" id="GO:0015990">
    <property type="term" value="P:electron transport coupled proton transport"/>
    <property type="evidence" value="ECO:0007669"/>
    <property type="project" value="TreeGrafter"/>
</dbReference>
<dbReference type="NCBIfam" id="NF004498">
    <property type="entry name" value="PRK05846.1-1"/>
    <property type="match status" value="1"/>
</dbReference>
<dbReference type="AlphaFoldDB" id="A0A9X2XTJ5"/>
<feature type="transmembrane region" description="Helical" evidence="7">
    <location>
        <begin position="138"/>
        <end position="155"/>
    </location>
</feature>
<feature type="transmembrane region" description="Helical" evidence="7">
    <location>
        <begin position="167"/>
        <end position="188"/>
    </location>
</feature>